<dbReference type="Proteomes" id="UP000054560">
    <property type="component" value="Unassembled WGS sequence"/>
</dbReference>
<protein>
    <submittedName>
        <fullName evidence="2">Uncharacterized protein</fullName>
    </submittedName>
</protein>
<feature type="region of interest" description="Disordered" evidence="1">
    <location>
        <begin position="220"/>
        <end position="330"/>
    </location>
</feature>
<feature type="compositionally biased region" description="Polar residues" evidence="1">
    <location>
        <begin position="154"/>
        <end position="170"/>
    </location>
</feature>
<feature type="compositionally biased region" description="Low complexity" evidence="1">
    <location>
        <begin position="68"/>
        <end position="85"/>
    </location>
</feature>
<feature type="non-terminal residue" evidence="2">
    <location>
        <position position="459"/>
    </location>
</feature>
<feature type="region of interest" description="Disordered" evidence="1">
    <location>
        <begin position="154"/>
        <end position="187"/>
    </location>
</feature>
<dbReference type="AlphaFoldDB" id="A0A0L0F962"/>
<feature type="region of interest" description="Disordered" evidence="1">
    <location>
        <begin position="354"/>
        <end position="459"/>
    </location>
</feature>
<evidence type="ECO:0000256" key="1">
    <source>
        <dbReference type="SAM" id="MobiDB-lite"/>
    </source>
</evidence>
<dbReference type="RefSeq" id="XP_014147167.1">
    <property type="nucleotide sequence ID" value="XM_014291692.1"/>
</dbReference>
<feature type="compositionally biased region" description="Polar residues" evidence="1">
    <location>
        <begin position="220"/>
        <end position="235"/>
    </location>
</feature>
<organism evidence="2 3">
    <name type="scientific">Sphaeroforma arctica JP610</name>
    <dbReference type="NCBI Taxonomy" id="667725"/>
    <lineage>
        <taxon>Eukaryota</taxon>
        <taxon>Ichthyosporea</taxon>
        <taxon>Ichthyophonida</taxon>
        <taxon>Sphaeroforma</taxon>
    </lineage>
</organism>
<evidence type="ECO:0000313" key="2">
    <source>
        <dbReference type="EMBL" id="KNC73265.1"/>
    </source>
</evidence>
<evidence type="ECO:0000313" key="3">
    <source>
        <dbReference type="Proteomes" id="UP000054560"/>
    </source>
</evidence>
<feature type="compositionally biased region" description="Polar residues" evidence="1">
    <location>
        <begin position="379"/>
        <end position="389"/>
    </location>
</feature>
<feature type="region of interest" description="Disordered" evidence="1">
    <location>
        <begin position="1"/>
        <end position="85"/>
    </location>
</feature>
<gene>
    <name evidence="2" type="ORF">SARC_14175</name>
</gene>
<accession>A0A0L0F962</accession>
<dbReference type="GeneID" id="25914679"/>
<feature type="compositionally biased region" description="Gly residues" evidence="1">
    <location>
        <begin position="358"/>
        <end position="372"/>
    </location>
</feature>
<name>A0A0L0F962_9EUKA</name>
<feature type="compositionally biased region" description="Polar residues" evidence="1">
    <location>
        <begin position="15"/>
        <end position="29"/>
    </location>
</feature>
<feature type="region of interest" description="Disordered" evidence="1">
    <location>
        <begin position="101"/>
        <end position="120"/>
    </location>
</feature>
<dbReference type="EMBL" id="KQ245846">
    <property type="protein sequence ID" value="KNC73265.1"/>
    <property type="molecule type" value="Genomic_DNA"/>
</dbReference>
<feature type="compositionally biased region" description="Polar residues" evidence="1">
    <location>
        <begin position="315"/>
        <end position="326"/>
    </location>
</feature>
<keyword evidence="3" id="KW-1185">Reference proteome</keyword>
<sequence length="459" mass="48172">MSSSIPPGGDKDTKQSSLDSHTNTYTQSQKHAHTHVRPQESGAGKSSAPISLPTATQTSVRIRKSHQSGEASSPSGASSGSSLANSAYTFDLSGSADGFCNLSTTTASGKTLNKTQSSPKISSVVLGLGIEGKRRGSLGLVEIKLGKQVAINNMSNSTNNSPKDSPNISPHVSPKPSDFSHSDHSAGQGMQLTRVNSAHSDSDVNSRIDRHGNDVPVLHKQTSLESGSFAQSSPTGLHRSRGDSLGNRLANSHARKSAKLSRPDRAHSLHATPPPFRTPSLSRVDDRGLRRMTNPDNPPRPPTPRGSSRDRPTRMLSQKSHTTTPIYSPVSMREAVEHMTALQLIDSSETIQTEGTAQCGGGSVVGSGGGSKEGPNSALHGNSNHTRTLSRLRANTLLRSPSREQMRGMLSTGNSSSSLGDVSKHEEGPSMDGFVKGSPGKGGSISGVKSTENTVYRAG</sequence>
<reference evidence="2 3" key="1">
    <citation type="submission" date="2011-02" db="EMBL/GenBank/DDBJ databases">
        <title>The Genome Sequence of Sphaeroforma arctica JP610.</title>
        <authorList>
            <consortium name="The Broad Institute Genome Sequencing Platform"/>
            <person name="Russ C."/>
            <person name="Cuomo C."/>
            <person name="Young S.K."/>
            <person name="Zeng Q."/>
            <person name="Gargeya S."/>
            <person name="Alvarado L."/>
            <person name="Berlin A."/>
            <person name="Chapman S.B."/>
            <person name="Chen Z."/>
            <person name="Freedman E."/>
            <person name="Gellesch M."/>
            <person name="Goldberg J."/>
            <person name="Griggs A."/>
            <person name="Gujja S."/>
            <person name="Heilman E."/>
            <person name="Heiman D."/>
            <person name="Howarth C."/>
            <person name="Mehta T."/>
            <person name="Neiman D."/>
            <person name="Pearson M."/>
            <person name="Roberts A."/>
            <person name="Saif S."/>
            <person name="Shea T."/>
            <person name="Shenoy N."/>
            <person name="Sisk P."/>
            <person name="Stolte C."/>
            <person name="Sykes S."/>
            <person name="White J."/>
            <person name="Yandava C."/>
            <person name="Burger G."/>
            <person name="Gray M.W."/>
            <person name="Holland P.W.H."/>
            <person name="King N."/>
            <person name="Lang F.B.F."/>
            <person name="Roger A.J."/>
            <person name="Ruiz-Trillo I."/>
            <person name="Haas B."/>
            <person name="Nusbaum C."/>
            <person name="Birren B."/>
        </authorList>
    </citation>
    <scope>NUCLEOTIDE SEQUENCE [LARGE SCALE GENOMIC DNA]</scope>
    <source>
        <strain evidence="2 3">JP610</strain>
    </source>
</reference>
<proteinExistence type="predicted"/>
<feature type="compositionally biased region" description="Polar residues" evidence="1">
    <location>
        <begin position="411"/>
        <end position="420"/>
    </location>
</feature>